<sequence length="299" mass="33509">MIHKKQIEGIFGERAVFNASARKFTTFKTGGSVAVIVFPSTEKEIDFLFDLNKDGVCVKFIGCGSNILISDDGFDGIIAITRNFSSIEYSDNFLRIFSGVELKKVLGFCVKNTLQNLEFLAGIPGTVGGSIIGNAGANNKSISDVIHSIRFLDKNGFWCEKRKDDIIWGYRYSDLRRYAFFVEWARISVEKGDRKIIKENIKDIMKKRIQNQPLGYPSAGCIFKNPPGNFAGMLIENSGLKGFRIGDAEVSNKHANFIINLGNATSLDIWKIMVHIQSTIKKKYNIDLEPEIELIGRFP</sequence>
<accession>A0A1V6C9R4</accession>
<keyword evidence="13 16" id="KW-0131">Cell cycle</keyword>
<reference evidence="18" key="1">
    <citation type="submission" date="2017-02" db="EMBL/GenBank/DDBJ databases">
        <title>Delving into the versatile metabolic prowess of the omnipresent phylum Bacteroidetes.</title>
        <authorList>
            <person name="Nobu M.K."/>
            <person name="Mei R."/>
            <person name="Narihiro T."/>
            <person name="Kuroda K."/>
            <person name="Liu W.-T."/>
        </authorList>
    </citation>
    <scope>NUCLEOTIDE SEQUENCE</scope>
    <source>
        <strain evidence="18">ADurb.Bin131</strain>
    </source>
</reference>
<evidence type="ECO:0000256" key="3">
    <source>
        <dbReference type="ARBA" id="ARBA00004496"/>
    </source>
</evidence>
<comment type="pathway">
    <text evidence="4 16">Cell wall biogenesis; peptidoglycan biosynthesis.</text>
</comment>
<keyword evidence="10 16" id="KW-0133">Cell shape</keyword>
<dbReference type="NCBIfam" id="NF010480">
    <property type="entry name" value="PRK13905.1"/>
    <property type="match status" value="1"/>
</dbReference>
<dbReference type="InterPro" id="IPR003170">
    <property type="entry name" value="MurB"/>
</dbReference>
<evidence type="ECO:0000256" key="1">
    <source>
        <dbReference type="ARBA" id="ARBA00001974"/>
    </source>
</evidence>
<evidence type="ECO:0000256" key="12">
    <source>
        <dbReference type="ARBA" id="ARBA00023002"/>
    </source>
</evidence>
<dbReference type="InterPro" id="IPR016169">
    <property type="entry name" value="FAD-bd_PCMH_sub2"/>
</dbReference>
<dbReference type="PANTHER" id="PTHR21071">
    <property type="entry name" value="UDP-N-ACETYLENOLPYRUVOYLGLUCOSAMINE REDUCTASE"/>
    <property type="match status" value="1"/>
</dbReference>
<keyword evidence="7 16" id="KW-0285">Flavoprotein</keyword>
<comment type="subcellular location">
    <subcellularLocation>
        <location evidence="3 16">Cytoplasm</location>
    </subcellularLocation>
</comment>
<evidence type="ECO:0000256" key="8">
    <source>
        <dbReference type="ARBA" id="ARBA00022827"/>
    </source>
</evidence>
<comment type="catalytic activity">
    <reaction evidence="15 16">
        <text>UDP-N-acetyl-alpha-D-muramate + NADP(+) = UDP-N-acetyl-3-O-(1-carboxyvinyl)-alpha-D-glucosamine + NADPH + H(+)</text>
        <dbReference type="Rhea" id="RHEA:12248"/>
        <dbReference type="ChEBI" id="CHEBI:15378"/>
        <dbReference type="ChEBI" id="CHEBI:57783"/>
        <dbReference type="ChEBI" id="CHEBI:58349"/>
        <dbReference type="ChEBI" id="CHEBI:68483"/>
        <dbReference type="ChEBI" id="CHEBI:70757"/>
        <dbReference type="EC" id="1.3.1.98"/>
    </reaction>
</comment>
<comment type="similarity">
    <text evidence="16">Belongs to the MurB family.</text>
</comment>
<dbReference type="InterPro" id="IPR006094">
    <property type="entry name" value="Oxid_FAD_bind_N"/>
</dbReference>
<dbReference type="InterPro" id="IPR011601">
    <property type="entry name" value="MurB_C"/>
</dbReference>
<evidence type="ECO:0000256" key="6">
    <source>
        <dbReference type="ARBA" id="ARBA00022618"/>
    </source>
</evidence>
<comment type="cofactor">
    <cofactor evidence="1 16">
        <name>FAD</name>
        <dbReference type="ChEBI" id="CHEBI:57692"/>
    </cofactor>
</comment>
<evidence type="ECO:0000256" key="5">
    <source>
        <dbReference type="ARBA" id="ARBA00022490"/>
    </source>
</evidence>
<evidence type="ECO:0000256" key="16">
    <source>
        <dbReference type="HAMAP-Rule" id="MF_00037"/>
    </source>
</evidence>
<gene>
    <name evidence="16 18" type="primary">murB</name>
    <name evidence="18" type="ORF">BWX89_00866</name>
</gene>
<dbReference type="GO" id="GO:0071555">
    <property type="term" value="P:cell wall organization"/>
    <property type="evidence" value="ECO:0007669"/>
    <property type="project" value="UniProtKB-KW"/>
</dbReference>
<keyword evidence="8 16" id="KW-0274">FAD</keyword>
<dbReference type="GO" id="GO:0071949">
    <property type="term" value="F:FAD binding"/>
    <property type="evidence" value="ECO:0007669"/>
    <property type="project" value="InterPro"/>
</dbReference>
<dbReference type="InterPro" id="IPR016167">
    <property type="entry name" value="FAD-bd_PCMH_sub1"/>
</dbReference>
<dbReference type="Gene3D" id="3.30.43.10">
    <property type="entry name" value="Uridine Diphospho-n-acetylenolpyruvylglucosamine Reductase, domain 2"/>
    <property type="match status" value="1"/>
</dbReference>
<dbReference type="EMBL" id="MWDQ01000073">
    <property type="protein sequence ID" value="OQB73609.1"/>
    <property type="molecule type" value="Genomic_DNA"/>
</dbReference>
<evidence type="ECO:0000259" key="17">
    <source>
        <dbReference type="PROSITE" id="PS51387"/>
    </source>
</evidence>
<dbReference type="SUPFAM" id="SSF56176">
    <property type="entry name" value="FAD-binding/transporter-associated domain-like"/>
    <property type="match status" value="1"/>
</dbReference>
<dbReference type="Pfam" id="PF01565">
    <property type="entry name" value="FAD_binding_4"/>
    <property type="match status" value="1"/>
</dbReference>
<evidence type="ECO:0000256" key="15">
    <source>
        <dbReference type="ARBA" id="ARBA00048914"/>
    </source>
</evidence>
<evidence type="ECO:0000256" key="2">
    <source>
        <dbReference type="ARBA" id="ARBA00003921"/>
    </source>
</evidence>
<evidence type="ECO:0000256" key="4">
    <source>
        <dbReference type="ARBA" id="ARBA00004752"/>
    </source>
</evidence>
<name>A0A1V6C9R4_UNCT6</name>
<dbReference type="Gene3D" id="3.30.465.10">
    <property type="match status" value="1"/>
</dbReference>
<feature type="domain" description="FAD-binding PCMH-type" evidence="17">
    <location>
        <begin position="29"/>
        <end position="214"/>
    </location>
</feature>
<dbReference type="SUPFAM" id="SSF56194">
    <property type="entry name" value="Uridine diphospho-N-Acetylenolpyruvylglucosamine reductase, MurB, C-terminal domain"/>
    <property type="match status" value="1"/>
</dbReference>
<protein>
    <recommendedName>
        <fullName evidence="16">UDP-N-acetylenolpyruvoylglucosamine reductase</fullName>
        <ecNumber evidence="16">1.3.1.98</ecNumber>
    </recommendedName>
    <alternativeName>
        <fullName evidence="16">UDP-N-acetylmuramate dehydrogenase</fullName>
    </alternativeName>
</protein>
<dbReference type="GO" id="GO:0008762">
    <property type="term" value="F:UDP-N-acetylmuramate dehydrogenase activity"/>
    <property type="evidence" value="ECO:0007669"/>
    <property type="project" value="UniProtKB-UniRule"/>
</dbReference>
<dbReference type="PROSITE" id="PS51387">
    <property type="entry name" value="FAD_PCMH"/>
    <property type="match status" value="1"/>
</dbReference>
<keyword evidence="12 16" id="KW-0560">Oxidoreductase</keyword>
<dbReference type="AlphaFoldDB" id="A0A1V6C9R4"/>
<dbReference type="InterPro" id="IPR016166">
    <property type="entry name" value="FAD-bd_PCMH"/>
</dbReference>
<keyword evidence="5 16" id="KW-0963">Cytoplasm</keyword>
<feature type="active site" evidence="16">
    <location>
        <position position="291"/>
    </location>
</feature>
<evidence type="ECO:0000256" key="10">
    <source>
        <dbReference type="ARBA" id="ARBA00022960"/>
    </source>
</evidence>
<dbReference type="HAMAP" id="MF_00037">
    <property type="entry name" value="MurB"/>
    <property type="match status" value="1"/>
</dbReference>
<dbReference type="PANTHER" id="PTHR21071:SF4">
    <property type="entry name" value="UDP-N-ACETYLENOLPYRUVOYLGLUCOSAMINE REDUCTASE"/>
    <property type="match status" value="1"/>
</dbReference>
<feature type="active site" description="Proton donor" evidence="16">
    <location>
        <position position="221"/>
    </location>
</feature>
<keyword evidence="9 16" id="KW-0521">NADP</keyword>
<evidence type="ECO:0000313" key="18">
    <source>
        <dbReference type="EMBL" id="OQB73609.1"/>
    </source>
</evidence>
<evidence type="ECO:0000256" key="13">
    <source>
        <dbReference type="ARBA" id="ARBA00023306"/>
    </source>
</evidence>
<dbReference type="UniPathway" id="UPA00219"/>
<comment type="function">
    <text evidence="2 16">Cell wall formation.</text>
</comment>
<keyword evidence="11 16" id="KW-0573">Peptidoglycan synthesis</keyword>
<evidence type="ECO:0000256" key="14">
    <source>
        <dbReference type="ARBA" id="ARBA00023316"/>
    </source>
</evidence>
<dbReference type="InterPro" id="IPR036635">
    <property type="entry name" value="MurB_C_sf"/>
</dbReference>
<keyword evidence="6 16" id="KW-0132">Cell division</keyword>
<evidence type="ECO:0000256" key="11">
    <source>
        <dbReference type="ARBA" id="ARBA00022984"/>
    </source>
</evidence>
<evidence type="ECO:0000256" key="7">
    <source>
        <dbReference type="ARBA" id="ARBA00022630"/>
    </source>
</evidence>
<dbReference type="EC" id="1.3.1.98" evidence="16"/>
<dbReference type="Gene3D" id="3.90.78.10">
    <property type="entry name" value="UDP-N-acetylenolpyruvoylglucosamine reductase, C-terminal domain"/>
    <property type="match status" value="1"/>
</dbReference>
<dbReference type="GO" id="GO:0009252">
    <property type="term" value="P:peptidoglycan biosynthetic process"/>
    <property type="evidence" value="ECO:0007669"/>
    <property type="project" value="UniProtKB-UniRule"/>
</dbReference>
<dbReference type="InterPro" id="IPR036318">
    <property type="entry name" value="FAD-bd_PCMH-like_sf"/>
</dbReference>
<dbReference type="Proteomes" id="UP000485562">
    <property type="component" value="Unassembled WGS sequence"/>
</dbReference>
<dbReference type="GO" id="GO:0051301">
    <property type="term" value="P:cell division"/>
    <property type="evidence" value="ECO:0007669"/>
    <property type="project" value="UniProtKB-KW"/>
</dbReference>
<dbReference type="NCBIfam" id="TIGR00179">
    <property type="entry name" value="murB"/>
    <property type="match status" value="1"/>
</dbReference>
<dbReference type="GO" id="GO:0005829">
    <property type="term" value="C:cytosol"/>
    <property type="evidence" value="ECO:0007669"/>
    <property type="project" value="TreeGrafter"/>
</dbReference>
<evidence type="ECO:0000256" key="9">
    <source>
        <dbReference type="ARBA" id="ARBA00022857"/>
    </source>
</evidence>
<comment type="caution">
    <text evidence="18">The sequence shown here is derived from an EMBL/GenBank/DDBJ whole genome shotgun (WGS) entry which is preliminary data.</text>
</comment>
<organism evidence="18">
    <name type="scientific">candidate division TA06 bacterium ADurb.Bin131</name>
    <dbReference type="NCBI Taxonomy" id="1852827"/>
    <lineage>
        <taxon>Bacteria</taxon>
        <taxon>Bacteria division TA06</taxon>
    </lineage>
</organism>
<dbReference type="Pfam" id="PF02873">
    <property type="entry name" value="MurB_C"/>
    <property type="match status" value="1"/>
</dbReference>
<dbReference type="GO" id="GO:0008360">
    <property type="term" value="P:regulation of cell shape"/>
    <property type="evidence" value="ECO:0007669"/>
    <property type="project" value="UniProtKB-KW"/>
</dbReference>
<keyword evidence="14 16" id="KW-0961">Cell wall biogenesis/degradation</keyword>
<feature type="active site" evidence="16">
    <location>
        <position position="171"/>
    </location>
</feature>
<proteinExistence type="inferred from homology"/>